<dbReference type="GO" id="GO:0098552">
    <property type="term" value="C:side of membrane"/>
    <property type="evidence" value="ECO:0007669"/>
    <property type="project" value="UniProtKB-KW"/>
</dbReference>
<dbReference type="PRINTS" id="PR00382">
    <property type="entry name" value="LIPIDTRNSFER"/>
</dbReference>
<evidence type="ECO:0000256" key="3">
    <source>
        <dbReference type="ARBA" id="ARBA00022448"/>
    </source>
</evidence>
<keyword evidence="10" id="KW-0449">Lipoprotein</keyword>
<protein>
    <submittedName>
        <fullName evidence="13">Non-specific lipid transfer protein GPI-anchored 11-like</fullName>
    </submittedName>
</protein>
<sequence>MWAAAAVVSGSPAPDCSQLVFGMVDCMGFLAAGGPEMAPRATCCAGFWNLVQTNADCVCDALATAANMGVDVDMSRARELPLFCGVATPPITKCNVANTPDGSPGAAPLLPPPSAISEPPSPFSDVPAGAPAPAPFCSSSAGPAIFFSFIFFASALPFIIGNF</sequence>
<keyword evidence="11" id="KW-1133">Transmembrane helix</keyword>
<dbReference type="InterPro" id="IPR036312">
    <property type="entry name" value="Bifun_inhib/LTP/seed_sf"/>
</dbReference>
<dbReference type="InterPro" id="IPR043325">
    <property type="entry name" value="LTSS"/>
</dbReference>
<evidence type="ECO:0000256" key="6">
    <source>
        <dbReference type="ARBA" id="ARBA00022729"/>
    </source>
</evidence>
<dbReference type="SUPFAM" id="SSF47699">
    <property type="entry name" value="Bifunctional inhibitor/lipid-transfer protein/seed storage 2S albumin"/>
    <property type="match status" value="1"/>
</dbReference>
<accession>A0ABD1GBA2</accession>
<dbReference type="InterPro" id="IPR016140">
    <property type="entry name" value="Bifunc_inhib/LTP/seed_store"/>
</dbReference>
<evidence type="ECO:0000256" key="9">
    <source>
        <dbReference type="ARBA" id="ARBA00023180"/>
    </source>
</evidence>
<evidence type="ECO:0000256" key="8">
    <source>
        <dbReference type="ARBA" id="ARBA00023157"/>
    </source>
</evidence>
<dbReference type="SMART" id="SM00499">
    <property type="entry name" value="AAI"/>
    <property type="match status" value="1"/>
</dbReference>
<dbReference type="Gene3D" id="1.10.110.10">
    <property type="entry name" value="Plant lipid-transfer and hydrophobic proteins"/>
    <property type="match status" value="1"/>
</dbReference>
<keyword evidence="6" id="KW-0732">Signal</keyword>
<keyword evidence="11" id="KW-0472">Membrane</keyword>
<comment type="caution">
    <text evidence="13">The sequence shown here is derived from an EMBL/GenBank/DDBJ whole genome shotgun (WGS) entry which is preliminary data.</text>
</comment>
<reference evidence="13 14" key="1">
    <citation type="submission" date="2024-06" db="EMBL/GenBank/DDBJ databases">
        <title>A chromosome level genome sequence of Diviner's sage (Salvia divinorum).</title>
        <authorList>
            <person name="Ford S.A."/>
            <person name="Ro D.-K."/>
            <person name="Ness R.W."/>
            <person name="Phillips M.A."/>
        </authorList>
    </citation>
    <scope>NUCLEOTIDE SEQUENCE [LARGE SCALE GENOMIC DNA]</scope>
    <source>
        <strain evidence="13">SAF-2024a</strain>
        <tissue evidence="13">Leaf</tissue>
    </source>
</reference>
<dbReference type="Pfam" id="PF14368">
    <property type="entry name" value="LTP_2"/>
    <property type="match status" value="1"/>
</dbReference>
<evidence type="ECO:0000256" key="1">
    <source>
        <dbReference type="ARBA" id="ARBA00004609"/>
    </source>
</evidence>
<comment type="similarity">
    <text evidence="2">Belongs to the plant LTP family.</text>
</comment>
<dbReference type="PANTHER" id="PTHR33044">
    <property type="entry name" value="BIFUNCTIONAL INHIBITOR/LIPID-TRANSFER PROTEIN/SEED STORAGE 2S ALBUMIN SUPERFAMILY PROTEIN-RELATED"/>
    <property type="match status" value="1"/>
</dbReference>
<feature type="domain" description="Bifunctional inhibitor/plant lipid transfer protein/seed storage helical" evidence="12">
    <location>
        <begin position="16"/>
        <end position="94"/>
    </location>
</feature>
<evidence type="ECO:0000256" key="11">
    <source>
        <dbReference type="SAM" id="Phobius"/>
    </source>
</evidence>
<dbReference type="GO" id="GO:0008289">
    <property type="term" value="F:lipid binding"/>
    <property type="evidence" value="ECO:0007669"/>
    <property type="project" value="UniProtKB-KW"/>
</dbReference>
<comment type="subcellular location">
    <subcellularLocation>
        <location evidence="1">Cell membrane</location>
        <topology evidence="1">Lipid-anchor</topology>
        <topology evidence="1">GPI-anchor</topology>
    </subcellularLocation>
</comment>
<keyword evidence="11" id="KW-0812">Transmembrane</keyword>
<evidence type="ECO:0000256" key="2">
    <source>
        <dbReference type="ARBA" id="ARBA00009748"/>
    </source>
</evidence>
<dbReference type="InterPro" id="IPR000528">
    <property type="entry name" value="Plant_nsLTP"/>
</dbReference>
<evidence type="ECO:0000259" key="12">
    <source>
        <dbReference type="SMART" id="SM00499"/>
    </source>
</evidence>
<evidence type="ECO:0000256" key="10">
    <source>
        <dbReference type="ARBA" id="ARBA00023288"/>
    </source>
</evidence>
<evidence type="ECO:0000313" key="13">
    <source>
        <dbReference type="EMBL" id="KAL1540504.1"/>
    </source>
</evidence>
<organism evidence="13 14">
    <name type="scientific">Salvia divinorum</name>
    <name type="common">Maria pastora</name>
    <name type="synonym">Diviner's sage</name>
    <dbReference type="NCBI Taxonomy" id="28513"/>
    <lineage>
        <taxon>Eukaryota</taxon>
        <taxon>Viridiplantae</taxon>
        <taxon>Streptophyta</taxon>
        <taxon>Embryophyta</taxon>
        <taxon>Tracheophyta</taxon>
        <taxon>Spermatophyta</taxon>
        <taxon>Magnoliopsida</taxon>
        <taxon>eudicotyledons</taxon>
        <taxon>Gunneridae</taxon>
        <taxon>Pentapetalae</taxon>
        <taxon>asterids</taxon>
        <taxon>lamiids</taxon>
        <taxon>Lamiales</taxon>
        <taxon>Lamiaceae</taxon>
        <taxon>Nepetoideae</taxon>
        <taxon>Mentheae</taxon>
        <taxon>Salviinae</taxon>
        <taxon>Salvia</taxon>
        <taxon>Salvia subgen. Calosphace</taxon>
    </lineage>
</organism>
<dbReference type="AlphaFoldDB" id="A0ABD1GBA2"/>
<evidence type="ECO:0000313" key="14">
    <source>
        <dbReference type="Proteomes" id="UP001567538"/>
    </source>
</evidence>
<keyword evidence="7" id="KW-0446">Lipid-binding</keyword>
<name>A0ABD1GBA2_SALDI</name>
<dbReference type="Proteomes" id="UP001567538">
    <property type="component" value="Unassembled WGS sequence"/>
</dbReference>
<dbReference type="CDD" id="cd00010">
    <property type="entry name" value="AAI_LTSS"/>
    <property type="match status" value="1"/>
</dbReference>
<keyword evidence="3" id="KW-0813">Transport</keyword>
<evidence type="ECO:0000256" key="7">
    <source>
        <dbReference type="ARBA" id="ARBA00023121"/>
    </source>
</evidence>
<gene>
    <name evidence="13" type="ORF">AAHA92_24851</name>
</gene>
<keyword evidence="14" id="KW-1185">Reference proteome</keyword>
<dbReference type="GO" id="GO:0005886">
    <property type="term" value="C:plasma membrane"/>
    <property type="evidence" value="ECO:0007669"/>
    <property type="project" value="UniProtKB-SubCell"/>
</dbReference>
<keyword evidence="8" id="KW-1015">Disulfide bond</keyword>
<keyword evidence="9" id="KW-0325">Glycoprotein</keyword>
<evidence type="ECO:0000256" key="5">
    <source>
        <dbReference type="ARBA" id="ARBA00022622"/>
    </source>
</evidence>
<evidence type="ECO:0000256" key="4">
    <source>
        <dbReference type="ARBA" id="ARBA00022475"/>
    </source>
</evidence>
<keyword evidence="5" id="KW-0336">GPI-anchor</keyword>
<dbReference type="EMBL" id="JBEAFC010000009">
    <property type="protein sequence ID" value="KAL1540504.1"/>
    <property type="molecule type" value="Genomic_DNA"/>
</dbReference>
<proteinExistence type="inferred from homology"/>
<keyword evidence="4" id="KW-1003">Cell membrane</keyword>
<feature type="transmembrane region" description="Helical" evidence="11">
    <location>
        <begin position="141"/>
        <end position="160"/>
    </location>
</feature>